<keyword evidence="1" id="KW-0812">Transmembrane</keyword>
<keyword evidence="3" id="KW-1185">Reference proteome</keyword>
<feature type="transmembrane region" description="Helical" evidence="1">
    <location>
        <begin position="37"/>
        <end position="57"/>
    </location>
</feature>
<comment type="caution">
    <text evidence="2">The sequence shown here is derived from an EMBL/GenBank/DDBJ whole genome shotgun (WGS) entry which is preliminary data.</text>
</comment>
<evidence type="ECO:0000256" key="1">
    <source>
        <dbReference type="SAM" id="Phobius"/>
    </source>
</evidence>
<keyword evidence="1" id="KW-1133">Transmembrane helix</keyword>
<protein>
    <submittedName>
        <fullName evidence="2">AzlD domain-containing protein</fullName>
    </submittedName>
</protein>
<dbReference type="Pfam" id="PF05437">
    <property type="entry name" value="AzlD"/>
    <property type="match status" value="1"/>
</dbReference>
<dbReference type="AlphaFoldDB" id="A0A8J6M355"/>
<dbReference type="RefSeq" id="WP_186507671.1">
    <property type="nucleotide sequence ID" value="NZ_JACNEP010000014.1"/>
</dbReference>
<name>A0A8J6M355_9ALTE</name>
<feature type="transmembrane region" description="Helical" evidence="1">
    <location>
        <begin position="6"/>
        <end position="25"/>
    </location>
</feature>
<reference evidence="2" key="2">
    <citation type="submission" date="2020-08" db="EMBL/GenBank/DDBJ databases">
        <authorList>
            <person name="Lai Q."/>
        </authorList>
    </citation>
    <scope>NUCLEOTIDE SEQUENCE</scope>
    <source>
        <strain evidence="2">S27-2</strain>
    </source>
</reference>
<sequence length="104" mass="11628">MNNGWIIVGMVIVTFIPRYLPLAMANRVHLSPTLIKALSYVPIAVLTVIISQTVFYQHGQLNTQWNNPYLLGALASAICAFMQPRLLISIVVGMLVYGVARFYF</sequence>
<evidence type="ECO:0000313" key="2">
    <source>
        <dbReference type="EMBL" id="MBC3767153.1"/>
    </source>
</evidence>
<proteinExistence type="predicted"/>
<dbReference type="InterPro" id="IPR008407">
    <property type="entry name" value="Brnchd-chn_aa_trnsp_AzlD"/>
</dbReference>
<dbReference type="Proteomes" id="UP000601768">
    <property type="component" value="Unassembled WGS sequence"/>
</dbReference>
<dbReference type="EMBL" id="JACNEP010000014">
    <property type="protein sequence ID" value="MBC3767153.1"/>
    <property type="molecule type" value="Genomic_DNA"/>
</dbReference>
<organism evidence="2 3">
    <name type="scientific">Neptunicella marina</name>
    <dbReference type="NCBI Taxonomy" id="2125989"/>
    <lineage>
        <taxon>Bacteria</taxon>
        <taxon>Pseudomonadati</taxon>
        <taxon>Pseudomonadota</taxon>
        <taxon>Gammaproteobacteria</taxon>
        <taxon>Alteromonadales</taxon>
        <taxon>Alteromonadaceae</taxon>
        <taxon>Neptunicella</taxon>
    </lineage>
</organism>
<keyword evidence="1" id="KW-0472">Membrane</keyword>
<gene>
    <name evidence="2" type="ORF">H8B19_14815</name>
</gene>
<reference evidence="2" key="1">
    <citation type="journal article" date="2018" name="Int. J. Syst. Evol. Microbiol.">
        <title>Neptunicella marina gen. nov., sp. nov., isolated from surface seawater.</title>
        <authorList>
            <person name="Liu X."/>
            <person name="Lai Q."/>
            <person name="Du Y."/>
            <person name="Zhang X."/>
            <person name="Liu Z."/>
            <person name="Sun F."/>
            <person name="Shao Z."/>
        </authorList>
    </citation>
    <scope>NUCLEOTIDE SEQUENCE</scope>
    <source>
        <strain evidence="2">S27-2</strain>
    </source>
</reference>
<feature type="transmembrane region" description="Helical" evidence="1">
    <location>
        <begin position="69"/>
        <end position="100"/>
    </location>
</feature>
<accession>A0A8J6M355</accession>
<evidence type="ECO:0000313" key="3">
    <source>
        <dbReference type="Proteomes" id="UP000601768"/>
    </source>
</evidence>